<dbReference type="RefSeq" id="WP_271139683.1">
    <property type="nucleotide sequence ID" value="NZ_JAPYYP010000005.1"/>
</dbReference>
<dbReference type="SUPFAM" id="SSF140500">
    <property type="entry name" value="BAS1536-like"/>
    <property type="match status" value="1"/>
</dbReference>
<dbReference type="EMBL" id="JAPYYP010000005">
    <property type="protein sequence ID" value="MDA5107917.1"/>
    <property type="molecule type" value="Genomic_DNA"/>
</dbReference>
<dbReference type="AlphaFoldDB" id="A0A9X3TNS4"/>
<dbReference type="InterPro" id="IPR037208">
    <property type="entry name" value="Spo0E-like_sf"/>
</dbReference>
<evidence type="ECO:0000313" key="2">
    <source>
        <dbReference type="Proteomes" id="UP001151071"/>
    </source>
</evidence>
<protein>
    <submittedName>
        <fullName evidence="1">Aspartyl-phosphate phosphatase Spo0E family protein</fullName>
    </submittedName>
</protein>
<comment type="caution">
    <text evidence="1">The sequence shown here is derived from an EMBL/GenBank/DDBJ whole genome shotgun (WGS) entry which is preliminary data.</text>
</comment>
<dbReference type="GO" id="GO:0043937">
    <property type="term" value="P:regulation of sporulation"/>
    <property type="evidence" value="ECO:0007669"/>
    <property type="project" value="InterPro"/>
</dbReference>
<dbReference type="InterPro" id="IPR018540">
    <property type="entry name" value="Spo0E-like"/>
</dbReference>
<name>A0A9X3TNS4_9BACL</name>
<dbReference type="InterPro" id="IPR036638">
    <property type="entry name" value="HLH_DNA-bd_sf"/>
</dbReference>
<dbReference type="Gene3D" id="4.10.280.10">
    <property type="entry name" value="Helix-loop-helix DNA-binding domain"/>
    <property type="match status" value="1"/>
</dbReference>
<keyword evidence="2" id="KW-1185">Reference proteome</keyword>
<reference evidence="1" key="1">
    <citation type="submission" date="2022-12" db="EMBL/GenBank/DDBJ databases">
        <title>Draft genome sequence of the thermophilic strain Brevibacillus thermoruber HT42, isolated from Los Humeros, Puebla, Mexico, with biotechnological potential.</title>
        <authorList>
            <person name="Lara Sanchez J."/>
            <person name="Solis Palacios R."/>
            <person name="Bustos Baena A.S."/>
            <person name="Ruz Baez A.E."/>
            <person name="Espinosa Luna G."/>
            <person name="Oliart Ros R.M."/>
        </authorList>
    </citation>
    <scope>NUCLEOTIDE SEQUENCE</scope>
    <source>
        <strain evidence="1">HT42</strain>
    </source>
</reference>
<dbReference type="Proteomes" id="UP001151071">
    <property type="component" value="Unassembled WGS sequence"/>
</dbReference>
<organism evidence="1 2">
    <name type="scientific">Brevibacillus thermoruber</name>
    <dbReference type="NCBI Taxonomy" id="33942"/>
    <lineage>
        <taxon>Bacteria</taxon>
        <taxon>Bacillati</taxon>
        <taxon>Bacillota</taxon>
        <taxon>Bacilli</taxon>
        <taxon>Bacillales</taxon>
        <taxon>Paenibacillaceae</taxon>
        <taxon>Brevibacillus</taxon>
    </lineage>
</organism>
<dbReference type="Pfam" id="PF09388">
    <property type="entry name" value="SpoOE-like"/>
    <property type="match status" value="1"/>
</dbReference>
<proteinExistence type="predicted"/>
<gene>
    <name evidence="1" type="ORF">O3V59_06075</name>
</gene>
<sequence length="68" mass="8017">MQQFEQERSNFPRIHDLLATTEELRRQLVQLVQETGSLSNDTVVELSQRLDQYILAIQNRMNEGKKQT</sequence>
<dbReference type="GO" id="GO:0046983">
    <property type="term" value="F:protein dimerization activity"/>
    <property type="evidence" value="ECO:0007669"/>
    <property type="project" value="InterPro"/>
</dbReference>
<accession>A0A9X3TNS4</accession>
<evidence type="ECO:0000313" key="1">
    <source>
        <dbReference type="EMBL" id="MDA5107917.1"/>
    </source>
</evidence>